<name>A0ABD2BF87_VESSQ</name>
<proteinExistence type="predicted"/>
<gene>
    <name evidence="2" type="ORF">V1478_004950</name>
</gene>
<sequence>MYIQLKSNIFFMQFTSYTYIQLFSYLLIHFYVHDFVWKRQFLLYWIFLYYLTSQGGDTVFFVSLLNCPIFVEDLVLLMVLVELEPLATFLCWIPFLLPVYIRFSYNTRSFMKTKYNINVITLHAALLSFLEHKNLCFVHIMVDNPTDMLEHQSFFPFVPDIEDFAV</sequence>
<feature type="transmembrane region" description="Helical" evidence="1">
    <location>
        <begin position="86"/>
        <end position="105"/>
    </location>
</feature>
<evidence type="ECO:0000313" key="2">
    <source>
        <dbReference type="EMBL" id="KAL2731405.1"/>
    </source>
</evidence>
<feature type="non-terminal residue" evidence="2">
    <location>
        <position position="166"/>
    </location>
</feature>
<evidence type="ECO:0000256" key="1">
    <source>
        <dbReference type="SAM" id="Phobius"/>
    </source>
</evidence>
<keyword evidence="1" id="KW-0472">Membrane</keyword>
<keyword evidence="1" id="KW-1133">Transmembrane helix</keyword>
<feature type="transmembrane region" description="Helical" evidence="1">
    <location>
        <begin position="9"/>
        <end position="30"/>
    </location>
</feature>
<protein>
    <submittedName>
        <fullName evidence="2">Uncharacterized protein</fullName>
    </submittedName>
</protein>
<reference evidence="2 3" key="1">
    <citation type="journal article" date="2024" name="Ann. Entomol. Soc. Am.">
        <title>Genomic analyses of the southern and eastern yellowjacket wasps (Hymenoptera: Vespidae) reveal evolutionary signatures of social life.</title>
        <authorList>
            <person name="Catto M.A."/>
            <person name="Caine P.B."/>
            <person name="Orr S.E."/>
            <person name="Hunt B.G."/>
            <person name="Goodisman M.A.D."/>
        </authorList>
    </citation>
    <scope>NUCLEOTIDE SEQUENCE [LARGE SCALE GENOMIC DNA]</scope>
    <source>
        <strain evidence="2">233</strain>
        <tissue evidence="2">Head and thorax</tissue>
    </source>
</reference>
<comment type="caution">
    <text evidence="2">The sequence shown here is derived from an EMBL/GenBank/DDBJ whole genome shotgun (WGS) entry which is preliminary data.</text>
</comment>
<keyword evidence="3" id="KW-1185">Reference proteome</keyword>
<keyword evidence="1" id="KW-0812">Transmembrane</keyword>
<accession>A0ABD2BF87</accession>
<feature type="transmembrane region" description="Helical" evidence="1">
    <location>
        <begin position="36"/>
        <end position="52"/>
    </location>
</feature>
<dbReference type="Proteomes" id="UP001607302">
    <property type="component" value="Unassembled WGS sequence"/>
</dbReference>
<dbReference type="AlphaFoldDB" id="A0ABD2BF87"/>
<evidence type="ECO:0000313" key="3">
    <source>
        <dbReference type="Proteomes" id="UP001607302"/>
    </source>
</evidence>
<organism evidence="2 3">
    <name type="scientific">Vespula squamosa</name>
    <name type="common">Southern yellow jacket</name>
    <name type="synonym">Wasp</name>
    <dbReference type="NCBI Taxonomy" id="30214"/>
    <lineage>
        <taxon>Eukaryota</taxon>
        <taxon>Metazoa</taxon>
        <taxon>Ecdysozoa</taxon>
        <taxon>Arthropoda</taxon>
        <taxon>Hexapoda</taxon>
        <taxon>Insecta</taxon>
        <taxon>Pterygota</taxon>
        <taxon>Neoptera</taxon>
        <taxon>Endopterygota</taxon>
        <taxon>Hymenoptera</taxon>
        <taxon>Apocrita</taxon>
        <taxon>Aculeata</taxon>
        <taxon>Vespoidea</taxon>
        <taxon>Vespidae</taxon>
        <taxon>Vespinae</taxon>
        <taxon>Vespula</taxon>
    </lineage>
</organism>
<dbReference type="EMBL" id="JAUDFV010000105">
    <property type="protein sequence ID" value="KAL2731405.1"/>
    <property type="molecule type" value="Genomic_DNA"/>
</dbReference>